<dbReference type="EMBL" id="PFCO01000008">
    <property type="protein sequence ID" value="PIR69352.1"/>
    <property type="molecule type" value="Genomic_DNA"/>
</dbReference>
<dbReference type="Pfam" id="PF03724">
    <property type="entry name" value="META"/>
    <property type="match status" value="1"/>
</dbReference>
<comment type="caution">
    <text evidence="2">The sequence shown here is derived from an EMBL/GenBank/DDBJ whole genome shotgun (WGS) entry which is preliminary data.</text>
</comment>
<evidence type="ECO:0000259" key="1">
    <source>
        <dbReference type="Pfam" id="PF03724"/>
    </source>
</evidence>
<reference evidence="3" key="1">
    <citation type="submission" date="2017-09" db="EMBL/GenBank/DDBJ databases">
        <title>Depth-based differentiation of microbial function through sediment-hosted aquifers and enrichment of novel symbionts in the deep terrestrial subsurface.</title>
        <authorList>
            <person name="Probst A.J."/>
            <person name="Ladd B."/>
            <person name="Jarett J.K."/>
            <person name="Geller-Mcgrath D.E."/>
            <person name="Sieber C.M.K."/>
            <person name="Emerson J.B."/>
            <person name="Anantharaman K."/>
            <person name="Thomas B.C."/>
            <person name="Malmstrom R."/>
            <person name="Stieglmeier M."/>
            <person name="Klingl A."/>
            <person name="Woyke T."/>
            <person name="Ryan C.M."/>
            <person name="Banfield J.F."/>
        </authorList>
    </citation>
    <scope>NUCLEOTIDE SEQUENCE [LARGE SCALE GENOMIC DNA]</scope>
</reference>
<evidence type="ECO:0000313" key="2">
    <source>
        <dbReference type="EMBL" id="PIR69352.1"/>
    </source>
</evidence>
<accession>A0A2H0TCS1</accession>
<organism evidence="2 3">
    <name type="scientific">Candidatus Niyogibacteria bacterium CG10_big_fil_rev_8_21_14_0_10_46_36</name>
    <dbReference type="NCBI Taxonomy" id="1974726"/>
    <lineage>
        <taxon>Bacteria</taxon>
        <taxon>Candidatus Niyogiibacteriota</taxon>
    </lineage>
</organism>
<evidence type="ECO:0000313" key="3">
    <source>
        <dbReference type="Proteomes" id="UP000231503"/>
    </source>
</evidence>
<dbReference type="PANTHER" id="PTHR35535:SF2">
    <property type="entry name" value="DUF306 DOMAIN-CONTAINING PROTEIN"/>
    <property type="match status" value="1"/>
</dbReference>
<gene>
    <name evidence="2" type="ORF">COU47_03205</name>
</gene>
<dbReference type="InterPro" id="IPR053147">
    <property type="entry name" value="Hsp_HslJ-like"/>
</dbReference>
<sequence length="306" mass="33577">MKTFLLLIIIAGVVIAGGLFFFGKKADIGEAPMGAASPKDATYIIEDESVTLTDGVSEVYAIEGSAAKTTTRYFGNEVYHDFNGDGREDVAFLLTQETGGSGTFFYVAAALNTENGYVGSRALFLGDRIAPQSTHMSTNPRQKNVIVVNYADRAPDESFTDRPSVGKSIWLILNTHAMQFGEVVQDFEGEANLSMMSLDMKKWLWMRADFSDGREIIPKEPTAFTISFSDDSTFSATTDCNSMSGSYETDQNTIMFKDIAMTKIYCEGSQEGDFAQFLTDTIKYHFTSHGELILELASGSGTVTFR</sequence>
<dbReference type="AlphaFoldDB" id="A0A2H0TCS1"/>
<dbReference type="Proteomes" id="UP000231503">
    <property type="component" value="Unassembled WGS sequence"/>
</dbReference>
<dbReference type="PANTHER" id="PTHR35535">
    <property type="entry name" value="HEAT SHOCK PROTEIN HSLJ"/>
    <property type="match status" value="1"/>
</dbReference>
<dbReference type="Gene3D" id="2.40.128.270">
    <property type="match status" value="1"/>
</dbReference>
<name>A0A2H0TCS1_9BACT</name>
<protein>
    <recommendedName>
        <fullName evidence="1">DUF306 domain-containing protein</fullName>
    </recommendedName>
</protein>
<feature type="domain" description="DUF306" evidence="1">
    <location>
        <begin position="213"/>
        <end position="306"/>
    </location>
</feature>
<dbReference type="InterPro" id="IPR038670">
    <property type="entry name" value="HslJ-like_sf"/>
</dbReference>
<proteinExistence type="predicted"/>
<dbReference type="InterPro" id="IPR005184">
    <property type="entry name" value="DUF306_Meta_HslJ"/>
</dbReference>